<dbReference type="InParanoid" id="A0A1Y2MET6"/>
<organism evidence="2 3">
    <name type="scientific">Epicoccum nigrum</name>
    <name type="common">Soil fungus</name>
    <name type="synonym">Epicoccum purpurascens</name>
    <dbReference type="NCBI Taxonomy" id="105696"/>
    <lineage>
        <taxon>Eukaryota</taxon>
        <taxon>Fungi</taxon>
        <taxon>Dikarya</taxon>
        <taxon>Ascomycota</taxon>
        <taxon>Pezizomycotina</taxon>
        <taxon>Dothideomycetes</taxon>
        <taxon>Pleosporomycetidae</taxon>
        <taxon>Pleosporales</taxon>
        <taxon>Pleosporineae</taxon>
        <taxon>Didymellaceae</taxon>
        <taxon>Epicoccum</taxon>
    </lineage>
</organism>
<keyword evidence="3" id="KW-1185">Reference proteome</keyword>
<evidence type="ECO:0000259" key="1">
    <source>
        <dbReference type="Pfam" id="PF09994"/>
    </source>
</evidence>
<feature type="domain" description="T6SS Phospholipase effector Tle1-like catalytic" evidence="1">
    <location>
        <begin position="518"/>
        <end position="789"/>
    </location>
</feature>
<evidence type="ECO:0000313" key="2">
    <source>
        <dbReference type="EMBL" id="OSS54645.1"/>
    </source>
</evidence>
<proteinExistence type="predicted"/>
<sequence>TTQSLRDALTPITVILPKDAKKLHKSHQYYVGLLRELPPPPLIQKRWDSTVFRSLEKVLQRATAPLVRLTDGEVITEPVLYLAGRPHALDALASRLLGKAEVNLKSMVWIHCGSKTCREYVRRSLDGLNFLRNFLEMLGRESLYLSIGAPLPASGFDRAMRLLTSAHMDSLRLEIQTKHTEDSSICGVKVRCSVTINGDKIMVYSTVGGLIVVKDRLYALTSAHAFMSMIPQAFEEAIDDPGSMRASDTYEQAGTETLSQMERDFGAIVEIDLCREDLGSSELASHDAFNEAIGQWRGLESPEYFAYLGRGSTTGDWTNLMTAPDTSDFVLLQDFSPYEKRLNRYYDAVQEKWLDITSHALTRDLHSGRVHIVGYGENAPLTGFLLDSDGSVILREIVMRTKKIQVSFTTRPGISGAWVVREAQLLGVVYAAYPHGQYLHMIPAETIFEDIGIFLDVTDVRVATMTDVPIVEPVITPHRERVTVHSSSLPLMDSTAPIQPLARSGTVASGPKLKEPSKCLLVFCDGTWCGRVTKVAGAPPSNIRMLADMVGDIQYDDTSKRPAAVHSIRPHAANVIAGYQEGVGLDGTFLEYFWNGATASDISDECVSVYRFIVEHYTDDYEIWLFGFSRGAFTVRCVAGMINNCGIIRRQRDTLSSEQVGRLCYEVYRTYRSSLPIDAPQSEQSKRRRHNADKVWQVKQPIRCMSIIDTVGPLGIPRLNAGIGVDWARFEFFDQYVSTVVQHVRHALALHDRLWALQPCLAFPSEKAPNTIVEQVWFPGVHYDLGRQTFRFIRQHPTNYIEEALGWLPDLLSRTVWPNEVLADNVLRWIMEGVRGINDGSTPIILDLDIRIADLSARIANPKPNSTGSGDVYGKFIEFAPAGRILGALQKVSGAITWGLNRAFPKLDDNIQDFLGIRTVMNVLTTTTDRRIPGSAADVDAYTTKKGATSIAINARMGESNEWGKVRYPSKTFEDYELWTGVFADYTTPL</sequence>
<dbReference type="PANTHER" id="PTHR33840:SF16">
    <property type="entry name" value="DUF2235 DOMAIN-CONTAINING PROTEIN"/>
    <property type="match status" value="1"/>
</dbReference>
<dbReference type="Proteomes" id="UP000193240">
    <property type="component" value="Unassembled WGS sequence"/>
</dbReference>
<evidence type="ECO:0000313" key="3">
    <source>
        <dbReference type="Proteomes" id="UP000193240"/>
    </source>
</evidence>
<gene>
    <name evidence="2" type="ORF">B5807_01831</name>
</gene>
<dbReference type="STRING" id="105696.A0A1Y2MET6"/>
<protein>
    <recommendedName>
        <fullName evidence="1">T6SS Phospholipase effector Tle1-like catalytic domain-containing protein</fullName>
    </recommendedName>
</protein>
<dbReference type="InterPro" id="IPR018712">
    <property type="entry name" value="Tle1-like_cat"/>
</dbReference>
<feature type="non-terminal residue" evidence="2">
    <location>
        <position position="1"/>
    </location>
</feature>
<dbReference type="AlphaFoldDB" id="A0A1Y2MET6"/>
<reference evidence="2 3" key="1">
    <citation type="journal article" date="2017" name="Genome Announc.">
        <title>Genome sequence of the saprophytic ascomycete Epicoccum nigrum ICMP 19927 strain isolated from New Zealand.</title>
        <authorList>
            <person name="Fokin M."/>
            <person name="Fleetwood D."/>
            <person name="Weir B.S."/>
            <person name="Villas-Boas S.G."/>
        </authorList>
    </citation>
    <scope>NUCLEOTIDE SEQUENCE [LARGE SCALE GENOMIC DNA]</scope>
    <source>
        <strain evidence="2 3">ICMP 19927</strain>
    </source>
</reference>
<accession>A0A1Y2MET6</accession>
<dbReference type="Pfam" id="PF09994">
    <property type="entry name" value="T6SS_Tle1-like_cat"/>
    <property type="match status" value="1"/>
</dbReference>
<dbReference type="EMBL" id="KZ107838">
    <property type="protein sequence ID" value="OSS54645.1"/>
    <property type="molecule type" value="Genomic_DNA"/>
</dbReference>
<name>A0A1Y2MET6_EPING</name>
<dbReference type="PANTHER" id="PTHR33840">
    <property type="match status" value="1"/>
</dbReference>